<gene>
    <name evidence="3" type="primary">LOC108677426</name>
</gene>
<evidence type="ECO:0000256" key="1">
    <source>
        <dbReference type="SAM" id="MobiDB-lite"/>
    </source>
</evidence>
<feature type="region of interest" description="Disordered" evidence="1">
    <location>
        <begin position="138"/>
        <end position="164"/>
    </location>
</feature>
<dbReference type="RefSeq" id="XP_018021133.1">
    <property type="nucleotide sequence ID" value="XM_018165644.1"/>
</dbReference>
<evidence type="ECO:0000313" key="2">
    <source>
        <dbReference type="Proteomes" id="UP000694843"/>
    </source>
</evidence>
<feature type="compositionally biased region" description="Basic and acidic residues" evidence="1">
    <location>
        <begin position="388"/>
        <end position="397"/>
    </location>
</feature>
<keyword evidence="2" id="KW-1185">Reference proteome</keyword>
<feature type="region of interest" description="Disordered" evidence="1">
    <location>
        <begin position="328"/>
        <end position="357"/>
    </location>
</feature>
<proteinExistence type="predicted"/>
<feature type="region of interest" description="Disordered" evidence="1">
    <location>
        <begin position="388"/>
        <end position="407"/>
    </location>
</feature>
<sequence length="584" mass="65134">MESINTCKPPSNGLLEPVAGASNSAVNSNNLPLQRLQSQSSPNQVSSNGVCTSKTLLDEIITKNLKNVQNSSSSQKDRNSSVDPSPLHAAINAKPRLFEVENRFSKMIDNIDSLLKGVNAYGLKKFLRASKNLPITHRKKTVTGSEDENNQLHLEKGDGSVKDSSNEMGTLKDACLDSHASKRCRNFLKGKKCQEVCSKLHRLPKEDGIKCISELYGECYMGNTCIFVHENELNSNEGNVPNIREGKALKFPKLKDKIQNLVQSPQQENTLNATCRGATETSTVAFSSSTSSDSASGNLISMHASSKEHHSSDLERTCADDFLEDVPPNADCDETLENSNPEDEEFIRSPVTETSCSPENAINVSKQTEVGVKRHLDKGMEELEKLDSANKRIKNESGDGGTNKSSSNEVEQCQIIAIKLEEVEPVTVKHELFKYEFIECPPPVKQEECTPKFPDPSGNMEELNSELIISVPNGYKSLPEHILSDVSSLFLTLLKQNSKFKYTVKSVNSYVELFEYLQFCNIPVLDETKHPKQFVWEVHLRLALCALLDVDEAREYQKDIERHLMNDPFNSFLKRTLQRVHKPA</sequence>
<dbReference type="KEGG" id="hazt:108677426"/>
<feature type="compositionally biased region" description="Basic and acidic residues" evidence="1">
    <location>
        <begin position="153"/>
        <end position="164"/>
    </location>
</feature>
<name>A0A8B7P506_HYAAZ</name>
<organism evidence="2 3">
    <name type="scientific">Hyalella azteca</name>
    <name type="common">Amphipod</name>
    <dbReference type="NCBI Taxonomy" id="294128"/>
    <lineage>
        <taxon>Eukaryota</taxon>
        <taxon>Metazoa</taxon>
        <taxon>Ecdysozoa</taxon>
        <taxon>Arthropoda</taxon>
        <taxon>Crustacea</taxon>
        <taxon>Multicrustacea</taxon>
        <taxon>Malacostraca</taxon>
        <taxon>Eumalacostraca</taxon>
        <taxon>Peracarida</taxon>
        <taxon>Amphipoda</taxon>
        <taxon>Senticaudata</taxon>
        <taxon>Talitrida</taxon>
        <taxon>Talitroidea</taxon>
        <taxon>Hyalellidae</taxon>
        <taxon>Hyalella</taxon>
    </lineage>
</organism>
<feature type="compositionally biased region" description="Acidic residues" evidence="1">
    <location>
        <begin position="331"/>
        <end position="345"/>
    </location>
</feature>
<protein>
    <submittedName>
        <fullName evidence="3">Uncharacterized protein LOC108677426</fullName>
    </submittedName>
</protein>
<evidence type="ECO:0000313" key="3">
    <source>
        <dbReference type="RefSeq" id="XP_018021133.1"/>
    </source>
</evidence>
<dbReference type="GeneID" id="108677426"/>
<feature type="region of interest" description="Disordered" evidence="1">
    <location>
        <begin position="1"/>
        <end position="21"/>
    </location>
</feature>
<accession>A0A8B7P506</accession>
<dbReference type="Proteomes" id="UP000694843">
    <property type="component" value="Unplaced"/>
</dbReference>
<feature type="region of interest" description="Disordered" evidence="1">
    <location>
        <begin position="67"/>
        <end position="88"/>
    </location>
</feature>
<dbReference type="AlphaFoldDB" id="A0A8B7P506"/>
<reference evidence="3" key="1">
    <citation type="submission" date="2025-08" db="UniProtKB">
        <authorList>
            <consortium name="RefSeq"/>
        </authorList>
    </citation>
    <scope>IDENTIFICATION</scope>
    <source>
        <tissue evidence="3">Whole organism</tissue>
    </source>
</reference>